<comment type="subunit">
    <text evidence="11">Homodimer. The RNAP catalytic core consists of 2 alpha, 1 beta, 1 beta' and 1 omega subunit. When a sigma factor is associated with the core the holoenzyme is formed, which can initiate transcription.</text>
</comment>
<keyword evidence="4 11" id="KW-0240">DNA-directed RNA polymerase</keyword>
<dbReference type="KEGG" id="paca:ID47_08450"/>
<dbReference type="GO" id="GO:0006351">
    <property type="term" value="P:DNA-templated transcription"/>
    <property type="evidence" value="ECO:0007669"/>
    <property type="project" value="UniProtKB-UniRule"/>
</dbReference>
<sequence length="339" mass="37804">MLQNNWEALIKPNKLDVKYSSPDLRHADVVVEPLERGYGLTLGNALRRILLSSLQGAAFTSVKIEGVLHEFSTIPGVMEDVTDIILNLKTIGVRSTVEGVKKVKLVASSKGPVYARQIECPTGIEILDQDIIICHLDEGAKLSMEMTVESGKGYIPANSISHDDKPIGLIPIDAIFSPVKRVSYKIEPTRVGQRTDFDKLILNISTDGSLKPDDAIALAARIMQDQLHSFINFDEPKAADKKESKIELPFNPNLLRKVDELELSVRSANCLKNENIIYIGDLVQKSEHEMLRTPNFGRKSLNEIREVLETMGLTLGMIIPNWPPENIEELTKKLEDPFN</sequence>
<reference evidence="13 14" key="1">
    <citation type="submission" date="2014-07" db="EMBL/GenBank/DDBJ databases">
        <title>Comparative genomic insights into amoeba endosymbionts belonging to the families of Holosporaceae and Candidatus Midichloriaceae within Rickettsiales.</title>
        <authorList>
            <person name="Wang Z."/>
            <person name="Wu M."/>
        </authorList>
    </citation>
    <scope>NUCLEOTIDE SEQUENCE [LARGE SCALE GENOMIC DNA]</scope>
    <source>
        <strain evidence="13">PRA3</strain>
    </source>
</reference>
<protein>
    <recommendedName>
        <fullName evidence="3 11">DNA-directed RNA polymerase subunit alpha</fullName>
        <shortName evidence="11">RNAP subunit alpha</shortName>
        <ecNumber evidence="2 11">2.7.7.6</ecNumber>
    </recommendedName>
    <alternativeName>
        <fullName evidence="9 11">RNA polymerase subunit alpha</fullName>
    </alternativeName>
    <alternativeName>
        <fullName evidence="8 11">Transcriptase subunit alpha</fullName>
    </alternativeName>
</protein>
<dbReference type="SUPFAM" id="SSF56553">
    <property type="entry name" value="Insert subdomain of RNA polymerase alpha subunit"/>
    <property type="match status" value="1"/>
</dbReference>
<dbReference type="SMART" id="SM00662">
    <property type="entry name" value="RPOLD"/>
    <property type="match status" value="1"/>
</dbReference>
<evidence type="ECO:0000256" key="11">
    <source>
        <dbReference type="HAMAP-Rule" id="MF_00059"/>
    </source>
</evidence>
<dbReference type="InterPro" id="IPR011262">
    <property type="entry name" value="DNA-dir_RNA_pol_insert"/>
</dbReference>
<dbReference type="InterPro" id="IPR036643">
    <property type="entry name" value="RNApol_insert_sf"/>
</dbReference>
<dbReference type="NCBIfam" id="NF003513">
    <property type="entry name" value="PRK05182.1-2"/>
    <property type="match status" value="1"/>
</dbReference>
<dbReference type="Proteomes" id="UP000028926">
    <property type="component" value="Chromosome"/>
</dbReference>
<dbReference type="GO" id="GO:0000428">
    <property type="term" value="C:DNA-directed RNA polymerase complex"/>
    <property type="evidence" value="ECO:0007669"/>
    <property type="project" value="UniProtKB-KW"/>
</dbReference>
<keyword evidence="5 11" id="KW-0808">Transferase</keyword>
<comment type="function">
    <text evidence="11">DNA-dependent RNA polymerase catalyzes the transcription of DNA into RNA using the four ribonucleoside triphosphates as substrates.</text>
</comment>
<dbReference type="InterPro" id="IPR036603">
    <property type="entry name" value="RBP11-like"/>
</dbReference>
<dbReference type="HOGENOM" id="CLU_053084_0_1_5"/>
<dbReference type="Gene3D" id="1.10.150.20">
    <property type="entry name" value="5' to 3' exonuclease, C-terminal subdomain"/>
    <property type="match status" value="1"/>
</dbReference>
<evidence type="ECO:0000256" key="5">
    <source>
        <dbReference type="ARBA" id="ARBA00022679"/>
    </source>
</evidence>
<evidence type="ECO:0000256" key="8">
    <source>
        <dbReference type="ARBA" id="ARBA00032524"/>
    </source>
</evidence>
<dbReference type="Pfam" id="PF01193">
    <property type="entry name" value="RNA_pol_L"/>
    <property type="match status" value="1"/>
</dbReference>
<dbReference type="CDD" id="cd06928">
    <property type="entry name" value="RNAP_alpha_NTD"/>
    <property type="match status" value="1"/>
</dbReference>
<dbReference type="GO" id="GO:0003677">
    <property type="term" value="F:DNA binding"/>
    <property type="evidence" value="ECO:0007669"/>
    <property type="project" value="UniProtKB-UniRule"/>
</dbReference>
<dbReference type="InterPro" id="IPR011263">
    <property type="entry name" value="DNA-dir_RNA_pol_RpoA/D/Rpb3"/>
</dbReference>
<dbReference type="GO" id="GO:0005737">
    <property type="term" value="C:cytoplasm"/>
    <property type="evidence" value="ECO:0007669"/>
    <property type="project" value="UniProtKB-ARBA"/>
</dbReference>
<dbReference type="AlphaFoldDB" id="A0A077AYP2"/>
<comment type="similarity">
    <text evidence="1 11">Belongs to the RNA polymerase alpha chain family.</text>
</comment>
<dbReference type="eggNOG" id="COG0202">
    <property type="taxonomic scope" value="Bacteria"/>
</dbReference>
<evidence type="ECO:0000256" key="7">
    <source>
        <dbReference type="ARBA" id="ARBA00023163"/>
    </source>
</evidence>
<keyword evidence="7 11" id="KW-0804">Transcription</keyword>
<evidence type="ECO:0000256" key="1">
    <source>
        <dbReference type="ARBA" id="ARBA00007123"/>
    </source>
</evidence>
<evidence type="ECO:0000256" key="2">
    <source>
        <dbReference type="ARBA" id="ARBA00012418"/>
    </source>
</evidence>
<dbReference type="InterPro" id="IPR011260">
    <property type="entry name" value="RNAP_asu_C"/>
</dbReference>
<evidence type="ECO:0000256" key="6">
    <source>
        <dbReference type="ARBA" id="ARBA00022695"/>
    </source>
</evidence>
<dbReference type="STRING" id="91604.ID47_08450"/>
<dbReference type="RefSeq" id="WP_038465409.1">
    <property type="nucleotide sequence ID" value="NZ_CP008941.1"/>
</dbReference>
<feature type="region of interest" description="Alpha N-terminal domain (alpha-NTD)" evidence="11">
    <location>
        <begin position="1"/>
        <end position="234"/>
    </location>
</feature>
<name>A0A077AYP2_9PROT</name>
<dbReference type="NCBIfam" id="NF003519">
    <property type="entry name" value="PRK05182.2-5"/>
    <property type="match status" value="1"/>
</dbReference>
<evidence type="ECO:0000256" key="9">
    <source>
        <dbReference type="ARBA" id="ARBA00033070"/>
    </source>
</evidence>
<dbReference type="Gene3D" id="3.30.1360.10">
    <property type="entry name" value="RNA polymerase, RBP11-like subunit"/>
    <property type="match status" value="1"/>
</dbReference>
<accession>A0A077AYP2</accession>
<evidence type="ECO:0000313" key="14">
    <source>
        <dbReference type="Proteomes" id="UP000028926"/>
    </source>
</evidence>
<feature type="region of interest" description="Alpha C-terminal domain (alpha-CTD)" evidence="11">
    <location>
        <begin position="250"/>
        <end position="339"/>
    </location>
</feature>
<dbReference type="InterPro" id="IPR011773">
    <property type="entry name" value="DNA-dir_RpoA"/>
</dbReference>
<organism evidence="13 14">
    <name type="scientific">Candidatus Odyssella acanthamoebae</name>
    <dbReference type="NCBI Taxonomy" id="91604"/>
    <lineage>
        <taxon>Bacteria</taxon>
        <taxon>Pseudomonadati</taxon>
        <taxon>Pseudomonadota</taxon>
        <taxon>Alphaproteobacteria</taxon>
        <taxon>Holosporales</taxon>
        <taxon>Candidatus Paracaedibacteraceae</taxon>
        <taxon>Candidatus Odyssella</taxon>
    </lineage>
</organism>
<dbReference type="SUPFAM" id="SSF55257">
    <property type="entry name" value="RBP11-like subunits of RNA polymerase"/>
    <property type="match status" value="1"/>
</dbReference>
<dbReference type="OrthoDB" id="9805706at2"/>
<dbReference type="NCBIfam" id="TIGR02027">
    <property type="entry name" value="rpoA"/>
    <property type="match status" value="1"/>
</dbReference>
<dbReference type="Pfam" id="PF01000">
    <property type="entry name" value="RNA_pol_A_bac"/>
    <property type="match status" value="1"/>
</dbReference>
<comment type="catalytic activity">
    <reaction evidence="10 11">
        <text>RNA(n) + a ribonucleoside 5'-triphosphate = RNA(n+1) + diphosphate</text>
        <dbReference type="Rhea" id="RHEA:21248"/>
        <dbReference type="Rhea" id="RHEA-COMP:14527"/>
        <dbReference type="Rhea" id="RHEA-COMP:17342"/>
        <dbReference type="ChEBI" id="CHEBI:33019"/>
        <dbReference type="ChEBI" id="CHEBI:61557"/>
        <dbReference type="ChEBI" id="CHEBI:140395"/>
        <dbReference type="EC" id="2.7.7.6"/>
    </reaction>
</comment>
<dbReference type="SUPFAM" id="SSF47789">
    <property type="entry name" value="C-terminal domain of RNA polymerase alpha subunit"/>
    <property type="match status" value="1"/>
</dbReference>
<dbReference type="FunFam" id="1.10.150.20:FF:000001">
    <property type="entry name" value="DNA-directed RNA polymerase subunit alpha"/>
    <property type="match status" value="1"/>
</dbReference>
<keyword evidence="6 11" id="KW-0548">Nucleotidyltransferase</keyword>
<dbReference type="Pfam" id="PF03118">
    <property type="entry name" value="RNA_pol_A_CTD"/>
    <property type="match status" value="1"/>
</dbReference>
<evidence type="ECO:0000256" key="4">
    <source>
        <dbReference type="ARBA" id="ARBA00022478"/>
    </source>
</evidence>
<proteinExistence type="inferred from homology"/>
<dbReference type="Gene3D" id="2.170.120.12">
    <property type="entry name" value="DNA-directed RNA polymerase, insert domain"/>
    <property type="match status" value="1"/>
</dbReference>
<dbReference type="EMBL" id="CP008941">
    <property type="protein sequence ID" value="AIK96743.1"/>
    <property type="molecule type" value="Genomic_DNA"/>
</dbReference>
<dbReference type="FunFam" id="2.170.120.12:FF:000001">
    <property type="entry name" value="DNA-directed RNA polymerase subunit alpha"/>
    <property type="match status" value="1"/>
</dbReference>
<evidence type="ECO:0000259" key="12">
    <source>
        <dbReference type="SMART" id="SM00662"/>
    </source>
</evidence>
<dbReference type="EC" id="2.7.7.6" evidence="2 11"/>
<keyword evidence="14" id="KW-1185">Reference proteome</keyword>
<gene>
    <name evidence="11" type="primary">rpoA</name>
    <name evidence="13" type="ORF">ID47_08450</name>
</gene>
<dbReference type="GO" id="GO:0046983">
    <property type="term" value="F:protein dimerization activity"/>
    <property type="evidence" value="ECO:0007669"/>
    <property type="project" value="InterPro"/>
</dbReference>
<comment type="domain">
    <text evidence="11">The N-terminal domain is essential for RNAP assembly and basal transcription, whereas the C-terminal domain is involved in interaction with transcriptional regulators and with upstream promoter elements.</text>
</comment>
<evidence type="ECO:0000256" key="3">
    <source>
        <dbReference type="ARBA" id="ARBA00015972"/>
    </source>
</evidence>
<evidence type="ECO:0000256" key="10">
    <source>
        <dbReference type="ARBA" id="ARBA00048552"/>
    </source>
</evidence>
<feature type="domain" description="DNA-directed RNA polymerase RpoA/D/Rpb3-type" evidence="12">
    <location>
        <begin position="26"/>
        <end position="233"/>
    </location>
</feature>
<evidence type="ECO:0000313" key="13">
    <source>
        <dbReference type="EMBL" id="AIK96743.1"/>
    </source>
</evidence>
<dbReference type="HAMAP" id="MF_00059">
    <property type="entry name" value="RNApol_bact_RpoA"/>
    <property type="match status" value="1"/>
</dbReference>
<dbReference type="GO" id="GO:0003899">
    <property type="term" value="F:DNA-directed RNA polymerase activity"/>
    <property type="evidence" value="ECO:0007669"/>
    <property type="project" value="UniProtKB-UniRule"/>
</dbReference>